<dbReference type="InterPro" id="IPR001753">
    <property type="entry name" value="Enoyl-CoA_hydra/iso"/>
</dbReference>
<dbReference type="SUPFAM" id="SSF52096">
    <property type="entry name" value="ClpP/crotonase"/>
    <property type="match status" value="1"/>
</dbReference>
<dbReference type="PANTHER" id="PTHR43388">
    <property type="entry name" value="HYDROGENASE MATURATION FACTOR HOXX"/>
    <property type="match status" value="1"/>
</dbReference>
<sequence>MRILLLTHAFNSLTQRIWLELAAAGHDLSVELDINDAVTRRAVFERRPDLLIAPFLKRAIPEDVCRAVPTMIVHPGPLGDKGPSALDWAILDGAETWGVTILGAAAEMDTGPVWAHRTFPIRAATKSSLYRREVTEAAVAALHEALDRFTRAAGPQRDANCPDVPARPAMTQSDRAIDWSAMTTEAVLRRIRASDGHPGVRDEIGGQSVWLHDAHPSDQTGTPGEIVGHSGEAILRATSDGSVWIGQLRVTLPGETRALKLPATHALRLLGLPLPPTIVSDDTPGAVEVERHGNVVLIRFPFHNGAMNHDRCRALEAAIRAASASDAKALLLTGGPDFWSNGIDLATIEASDSPAEASLELIEAIDDVCLALLEARDKWVVSAMRGNAGAGGVFMALAADEVLAIDTAVLNPHYKNMGNLYGSEYWTYLLPRRLGEAGAKALMETRLPLSAPEAARLGLIDRMLTGTPEEADSQALEFVQTRVASDAFDATLARKQADRMHDEAQKPLSAYRDEELAQMRLNFFGFDTSYHVARHNYITKVPKSRTPLYLTGT</sequence>
<dbReference type="Proteomes" id="UP001499910">
    <property type="component" value="Unassembled WGS sequence"/>
</dbReference>
<feature type="domain" description="Formyl transferase C-terminal" evidence="2">
    <location>
        <begin position="170"/>
        <end position="249"/>
    </location>
</feature>
<evidence type="ECO:0000259" key="1">
    <source>
        <dbReference type="Pfam" id="PF00551"/>
    </source>
</evidence>
<protein>
    <submittedName>
        <fullName evidence="3">Hydrogenase maturation protein</fullName>
    </submittedName>
</protein>
<dbReference type="Pfam" id="PF00551">
    <property type="entry name" value="Formyl_trans_N"/>
    <property type="match status" value="1"/>
</dbReference>
<dbReference type="PIRSF" id="PIRSF006787">
    <property type="entry name" value="Hydrgn_mat_HoxX"/>
    <property type="match status" value="1"/>
</dbReference>
<comment type="caution">
    <text evidence="3">The sequence shown here is derived from an EMBL/GenBank/DDBJ whole genome shotgun (WGS) entry which is preliminary data.</text>
</comment>
<evidence type="ECO:0000259" key="2">
    <source>
        <dbReference type="Pfam" id="PF02911"/>
    </source>
</evidence>
<feature type="domain" description="Formyl transferase N-terminal" evidence="1">
    <location>
        <begin position="41"/>
        <end position="145"/>
    </location>
</feature>
<dbReference type="Pfam" id="PF02911">
    <property type="entry name" value="Formyl_trans_C"/>
    <property type="match status" value="1"/>
</dbReference>
<dbReference type="InterPro" id="IPR002376">
    <property type="entry name" value="Formyl_transf_N"/>
</dbReference>
<dbReference type="InterPro" id="IPR029045">
    <property type="entry name" value="ClpP/crotonase-like_dom_sf"/>
</dbReference>
<dbReference type="CDD" id="cd06558">
    <property type="entry name" value="crotonase-like"/>
    <property type="match status" value="1"/>
</dbReference>
<dbReference type="EMBL" id="BAABHW010000001">
    <property type="protein sequence ID" value="GAA5066517.1"/>
    <property type="molecule type" value="Genomic_DNA"/>
</dbReference>
<evidence type="ECO:0000313" key="4">
    <source>
        <dbReference type="Proteomes" id="UP001499910"/>
    </source>
</evidence>
<dbReference type="CDD" id="cd08701">
    <property type="entry name" value="FMT_C_HypX"/>
    <property type="match status" value="1"/>
</dbReference>
<keyword evidence="4" id="KW-1185">Reference proteome</keyword>
<dbReference type="PANTHER" id="PTHR43388:SF1">
    <property type="entry name" value="HYDROGENASE MATURATION FACTOR HOXX"/>
    <property type="match status" value="1"/>
</dbReference>
<dbReference type="InterPro" id="IPR005793">
    <property type="entry name" value="Formyl_trans_C"/>
</dbReference>
<evidence type="ECO:0000313" key="3">
    <source>
        <dbReference type="EMBL" id="GAA5066517.1"/>
    </source>
</evidence>
<proteinExistence type="predicted"/>
<reference evidence="4" key="1">
    <citation type="journal article" date="2019" name="Int. J. Syst. Evol. Microbiol.">
        <title>The Global Catalogue of Microorganisms (GCM) 10K type strain sequencing project: providing services to taxonomists for standard genome sequencing and annotation.</title>
        <authorList>
            <consortium name="The Broad Institute Genomics Platform"/>
            <consortium name="The Broad Institute Genome Sequencing Center for Infectious Disease"/>
            <person name="Wu L."/>
            <person name="Ma J."/>
        </authorList>
    </citation>
    <scope>NUCLEOTIDE SEQUENCE [LARGE SCALE GENOMIC DNA]</scope>
    <source>
        <strain evidence="4">JCM 18015</strain>
    </source>
</reference>
<organism evidence="3 4">
    <name type="scientific">[Roseibacterium] beibuensis</name>
    <dbReference type="NCBI Taxonomy" id="1193142"/>
    <lineage>
        <taxon>Bacteria</taxon>
        <taxon>Pseudomonadati</taxon>
        <taxon>Pseudomonadota</taxon>
        <taxon>Alphaproteobacteria</taxon>
        <taxon>Rhodobacterales</taxon>
        <taxon>Roseobacteraceae</taxon>
        <taxon>Roseicyclus</taxon>
    </lineage>
</organism>
<accession>A0ABP9KUY5</accession>
<dbReference type="InterPro" id="IPR011034">
    <property type="entry name" value="Formyl_transferase-like_C_sf"/>
</dbReference>
<dbReference type="InterPro" id="IPR009188">
    <property type="entry name" value="NiFe-hyd_mat_HypX/HoxX"/>
</dbReference>
<dbReference type="Pfam" id="PF00378">
    <property type="entry name" value="ECH_1"/>
    <property type="match status" value="1"/>
</dbReference>
<gene>
    <name evidence="3" type="ORF">GCM10023209_05230</name>
</gene>
<dbReference type="SUPFAM" id="SSF53328">
    <property type="entry name" value="Formyltransferase"/>
    <property type="match status" value="1"/>
</dbReference>
<dbReference type="InterPro" id="IPR036477">
    <property type="entry name" value="Formyl_transf_N_sf"/>
</dbReference>
<dbReference type="Gene3D" id="3.90.226.10">
    <property type="entry name" value="2-enoyl-CoA Hydratase, Chain A, domain 1"/>
    <property type="match status" value="1"/>
</dbReference>
<dbReference type="Gene3D" id="3.40.50.12230">
    <property type="match status" value="1"/>
</dbReference>
<dbReference type="SUPFAM" id="SSF50486">
    <property type="entry name" value="FMT C-terminal domain-like"/>
    <property type="match status" value="1"/>
</dbReference>
<dbReference type="CDD" id="cd08650">
    <property type="entry name" value="FMT_core_HypX_N"/>
    <property type="match status" value="1"/>
</dbReference>
<name>A0ABP9KUY5_9RHOB</name>
<dbReference type="RefSeq" id="WP_259546832.1">
    <property type="nucleotide sequence ID" value="NZ_BAABHW010000001.1"/>
</dbReference>
<dbReference type="InterPro" id="IPR047180">
    <property type="entry name" value="HoxX-like"/>
</dbReference>